<dbReference type="GO" id="GO:0046872">
    <property type="term" value="F:metal ion binding"/>
    <property type="evidence" value="ECO:0007669"/>
    <property type="project" value="UniProtKB-KW"/>
</dbReference>
<evidence type="ECO:0000313" key="4">
    <source>
        <dbReference type="Proteomes" id="UP000646308"/>
    </source>
</evidence>
<dbReference type="InterPro" id="IPR029068">
    <property type="entry name" value="Glyas_Bleomycin-R_OHBP_Dase"/>
</dbReference>
<dbReference type="EMBL" id="WMFL01000034">
    <property type="protein sequence ID" value="NJI01637.1"/>
    <property type="molecule type" value="Genomic_DNA"/>
</dbReference>
<dbReference type="SUPFAM" id="SSF54593">
    <property type="entry name" value="Glyoxalase/Bleomycin resistance protein/Dihydroxybiphenyl dioxygenase"/>
    <property type="match status" value="1"/>
</dbReference>
<dbReference type="InterPro" id="IPR004360">
    <property type="entry name" value="Glyas_Fos-R_dOase_dom"/>
</dbReference>
<dbReference type="GO" id="GO:0016740">
    <property type="term" value="F:transferase activity"/>
    <property type="evidence" value="ECO:0007669"/>
    <property type="project" value="UniProtKB-KW"/>
</dbReference>
<sequence length="139" mass="16707">MIQGINHITYSVSDIKRSKQFYKEVLKDKIVMENETIVFFTLGNVWFALNEEKDIPRHDMQIGYTHLALSISEKDFEDWYYWLKVNKVNILKGRNRDIKEKNSIYFTDPDGYLLELYTGTLMDRINYYNHLDNDTKCFE</sequence>
<dbReference type="Proteomes" id="UP000646308">
    <property type="component" value="Unassembled WGS sequence"/>
</dbReference>
<dbReference type="NCBIfam" id="NF003152">
    <property type="entry name" value="PRK04101.1"/>
    <property type="match status" value="1"/>
</dbReference>
<dbReference type="RefSeq" id="WP_107376401.1">
    <property type="nucleotide sequence ID" value="NZ_CP045927.1"/>
</dbReference>
<dbReference type="PROSITE" id="PS51819">
    <property type="entry name" value="VOC"/>
    <property type="match status" value="1"/>
</dbReference>
<dbReference type="InterPro" id="IPR037523">
    <property type="entry name" value="VOC_core"/>
</dbReference>
<evidence type="ECO:0000313" key="3">
    <source>
        <dbReference type="EMBL" id="NJI01637.1"/>
    </source>
</evidence>
<organism evidence="3 4">
    <name type="scientific">Staphylococcus agnetis</name>
    <dbReference type="NCBI Taxonomy" id="985762"/>
    <lineage>
        <taxon>Bacteria</taxon>
        <taxon>Bacillati</taxon>
        <taxon>Bacillota</taxon>
        <taxon>Bacilli</taxon>
        <taxon>Bacillales</taxon>
        <taxon>Staphylococcaceae</taxon>
        <taxon>Staphylococcus</taxon>
    </lineage>
</organism>
<name>A0AAW9YR61_9STAP</name>
<gene>
    <name evidence="3" type="primary">fosB</name>
    <name evidence="3" type="ORF">GLV84_01940</name>
</gene>
<proteinExistence type="predicted"/>
<feature type="domain" description="VOC" evidence="2">
    <location>
        <begin position="4"/>
        <end position="119"/>
    </location>
</feature>
<keyword evidence="3" id="KW-0808">Transferase</keyword>
<dbReference type="PANTHER" id="PTHR36113:SF6">
    <property type="entry name" value="FOSFOMYCIN RESISTANCE PROTEIN FOSX"/>
    <property type="match status" value="1"/>
</dbReference>
<dbReference type="Gene3D" id="3.10.180.10">
    <property type="entry name" value="2,3-Dihydroxybiphenyl 1,2-Dioxygenase, domain 1"/>
    <property type="match status" value="1"/>
</dbReference>
<keyword evidence="1" id="KW-0479">Metal-binding</keyword>
<accession>A0AAW9YR61</accession>
<dbReference type="Pfam" id="PF00903">
    <property type="entry name" value="Glyoxalase"/>
    <property type="match status" value="1"/>
</dbReference>
<comment type="caution">
    <text evidence="3">The sequence shown here is derived from an EMBL/GenBank/DDBJ whole genome shotgun (WGS) entry which is preliminary data.</text>
</comment>
<dbReference type="GeneID" id="57690763"/>
<evidence type="ECO:0000259" key="2">
    <source>
        <dbReference type="PROSITE" id="PS51819"/>
    </source>
</evidence>
<dbReference type="InterPro" id="IPR051332">
    <property type="entry name" value="Fosfomycin_Res_Enzymes"/>
</dbReference>
<protein>
    <submittedName>
        <fullName evidence="3">Metallothiol transferase FosB</fullName>
    </submittedName>
</protein>
<reference evidence="3" key="1">
    <citation type="submission" date="2019-11" db="EMBL/GenBank/DDBJ databases">
        <title>Whole genome comparisons of Staphylococcus agnetis isolates from cattle and chickens.</title>
        <authorList>
            <person name="Rhoads D."/>
            <person name="Shwani A."/>
            <person name="Adkins P."/>
            <person name="Calcutt M."/>
            <person name="Middleton J."/>
        </authorList>
    </citation>
    <scope>NUCLEOTIDE SEQUENCE</scope>
    <source>
        <strain evidence="3">1387</strain>
    </source>
</reference>
<dbReference type="PANTHER" id="PTHR36113">
    <property type="entry name" value="LYASE, PUTATIVE-RELATED-RELATED"/>
    <property type="match status" value="1"/>
</dbReference>
<dbReference type="AlphaFoldDB" id="A0AAW9YR61"/>
<evidence type="ECO:0000256" key="1">
    <source>
        <dbReference type="ARBA" id="ARBA00022723"/>
    </source>
</evidence>